<dbReference type="Proteomes" id="UP000245890">
    <property type="component" value="Unassembled WGS sequence"/>
</dbReference>
<dbReference type="RefSeq" id="WP_116467455.1">
    <property type="nucleotide sequence ID" value="NZ_QENQ01000001.1"/>
</dbReference>
<name>A0A2U0S9J6_9SPHN</name>
<dbReference type="OrthoDB" id="7340239at2"/>
<dbReference type="Gene3D" id="1.20.1270.180">
    <property type="match status" value="1"/>
</dbReference>
<sequence>MLSILLSLALAAPAGPCADAKTTVAMDICLDKVSAAADAEMARYLAAARKRAAADNQGLAGAIDLAQAQWLDFRKAECAAVYAYWQGGTIRGAMFHNCRIDLTRARTHWLWKTWLTYPDSTPPILPEPGVSADGTS</sequence>
<evidence type="ECO:0000313" key="2">
    <source>
        <dbReference type="EMBL" id="PVX27999.1"/>
    </source>
</evidence>
<accession>A0A2U0S9J6</accession>
<gene>
    <name evidence="2" type="ORF">DD559_00400</name>
</gene>
<dbReference type="EMBL" id="QENQ01000001">
    <property type="protein sequence ID" value="PVX27999.1"/>
    <property type="molecule type" value="Genomic_DNA"/>
</dbReference>
<keyword evidence="3" id="KW-1185">Reference proteome</keyword>
<proteinExistence type="predicted"/>
<dbReference type="Pfam" id="PF07007">
    <property type="entry name" value="LprI"/>
    <property type="match status" value="1"/>
</dbReference>
<comment type="caution">
    <text evidence="2">The sequence shown here is derived from an EMBL/GenBank/DDBJ whole genome shotgun (WGS) entry which is preliminary data.</text>
</comment>
<organism evidence="2 3">
    <name type="scientific">Sphingomonas pokkalii</name>
    <dbReference type="NCBI Taxonomy" id="2175090"/>
    <lineage>
        <taxon>Bacteria</taxon>
        <taxon>Pseudomonadati</taxon>
        <taxon>Pseudomonadota</taxon>
        <taxon>Alphaproteobacteria</taxon>
        <taxon>Sphingomonadales</taxon>
        <taxon>Sphingomonadaceae</taxon>
        <taxon>Sphingomonas</taxon>
    </lineage>
</organism>
<dbReference type="InterPro" id="IPR009739">
    <property type="entry name" value="LprI-like_N"/>
</dbReference>
<feature type="domain" description="Lysozyme inhibitor LprI-like N-terminal" evidence="1">
    <location>
        <begin position="17"/>
        <end position="110"/>
    </location>
</feature>
<protein>
    <submittedName>
        <fullName evidence="2">DUF1311 domain-containing protein</fullName>
    </submittedName>
</protein>
<reference evidence="2 3" key="1">
    <citation type="submission" date="2018-05" db="EMBL/GenBank/DDBJ databases">
        <title>Description of Sphingomonas pokkalii sp nov, isolated from the rhizosphere of saline tolerant pokkali rice and its draft genome analysis.</title>
        <authorList>
            <person name="Menon R."/>
            <person name="Kumari S."/>
            <person name="Rameshkumar N."/>
        </authorList>
    </citation>
    <scope>NUCLEOTIDE SEQUENCE [LARGE SCALE GENOMIC DNA]</scope>
    <source>
        <strain evidence="2 3">L3B27</strain>
    </source>
</reference>
<evidence type="ECO:0000259" key="1">
    <source>
        <dbReference type="Pfam" id="PF07007"/>
    </source>
</evidence>
<dbReference type="AlphaFoldDB" id="A0A2U0S9J6"/>
<evidence type="ECO:0000313" key="3">
    <source>
        <dbReference type="Proteomes" id="UP000245890"/>
    </source>
</evidence>